<evidence type="ECO:0000313" key="2">
    <source>
        <dbReference type="Proteomes" id="UP000756921"/>
    </source>
</evidence>
<proteinExistence type="predicted"/>
<dbReference type="AlphaFoldDB" id="A0A9P6KRF1"/>
<accession>A0A9P6KRF1</accession>
<name>A0A9P6KRF1_9PLEO</name>
<comment type="caution">
    <text evidence="1">The sequence shown here is derived from an EMBL/GenBank/DDBJ whole genome shotgun (WGS) entry which is preliminary data.</text>
</comment>
<gene>
    <name evidence="1" type="ORF">PMIN01_06954</name>
</gene>
<dbReference type="EMBL" id="WJXW01000006">
    <property type="protein sequence ID" value="KAF9735549.1"/>
    <property type="molecule type" value="Genomic_DNA"/>
</dbReference>
<reference evidence="1" key="1">
    <citation type="journal article" date="2020" name="Mol. Plant Microbe Interact.">
        <title>Genome Sequence of the Biocontrol Agent Coniothyrium minitans strain Conio (IMI 134523).</title>
        <authorList>
            <person name="Patel D."/>
            <person name="Shittu T.A."/>
            <person name="Baroncelli R."/>
            <person name="Muthumeenakshi S."/>
            <person name="Osborne T.H."/>
            <person name="Janganan T.K."/>
            <person name="Sreenivasaprasad S."/>
        </authorList>
    </citation>
    <scope>NUCLEOTIDE SEQUENCE</scope>
    <source>
        <strain evidence="1">Conio</strain>
    </source>
</reference>
<sequence length="98" mass="11355">MIRNYVCTVRKSRRAQGQPRRFPRAHGGFHGYRYRPSRCLLYIRFWLCLTPDRTGAARNGIMPGMGIRFGLQLACTRDISNQHSTARISIKLGKCEER</sequence>
<dbReference type="Proteomes" id="UP000756921">
    <property type="component" value="Unassembled WGS sequence"/>
</dbReference>
<protein>
    <submittedName>
        <fullName evidence="1">Uncharacterized protein</fullName>
    </submittedName>
</protein>
<organism evidence="1 2">
    <name type="scientific">Paraphaeosphaeria minitans</name>
    <dbReference type="NCBI Taxonomy" id="565426"/>
    <lineage>
        <taxon>Eukaryota</taxon>
        <taxon>Fungi</taxon>
        <taxon>Dikarya</taxon>
        <taxon>Ascomycota</taxon>
        <taxon>Pezizomycotina</taxon>
        <taxon>Dothideomycetes</taxon>
        <taxon>Pleosporomycetidae</taxon>
        <taxon>Pleosporales</taxon>
        <taxon>Massarineae</taxon>
        <taxon>Didymosphaeriaceae</taxon>
        <taxon>Paraphaeosphaeria</taxon>
    </lineage>
</organism>
<evidence type="ECO:0000313" key="1">
    <source>
        <dbReference type="EMBL" id="KAF9735549.1"/>
    </source>
</evidence>
<keyword evidence="2" id="KW-1185">Reference proteome</keyword>